<dbReference type="NCBIfam" id="TIGR00472">
    <property type="entry name" value="pheT_bact"/>
    <property type="match status" value="1"/>
</dbReference>
<dbReference type="GO" id="GO:0005524">
    <property type="term" value="F:ATP binding"/>
    <property type="evidence" value="ECO:0007669"/>
    <property type="project" value="UniProtKB-UniRule"/>
</dbReference>
<dbReference type="SUPFAM" id="SSF46955">
    <property type="entry name" value="Putative DNA-binding domain"/>
    <property type="match status" value="1"/>
</dbReference>
<evidence type="ECO:0000256" key="5">
    <source>
        <dbReference type="ARBA" id="ARBA00022555"/>
    </source>
</evidence>
<dbReference type="InterPro" id="IPR036690">
    <property type="entry name" value="Fdx_antiC-bd_sf"/>
</dbReference>
<proteinExistence type="inferred from homology"/>
<dbReference type="InterPro" id="IPR033714">
    <property type="entry name" value="tRNA_bind_bactPheRS"/>
</dbReference>
<dbReference type="GO" id="GO:0000049">
    <property type="term" value="F:tRNA binding"/>
    <property type="evidence" value="ECO:0007669"/>
    <property type="project" value="UniProtKB-UniRule"/>
</dbReference>
<dbReference type="InParanoid" id="A0A259TVG6"/>
<dbReference type="InterPro" id="IPR045864">
    <property type="entry name" value="aa-tRNA-synth_II/BPL/LPL"/>
</dbReference>
<dbReference type="InterPro" id="IPR002547">
    <property type="entry name" value="tRNA-bd_dom"/>
</dbReference>
<feature type="domain" description="TRNA-binding" evidence="17">
    <location>
        <begin position="39"/>
        <end position="164"/>
    </location>
</feature>
<dbReference type="GO" id="GO:0006432">
    <property type="term" value="P:phenylalanyl-tRNA aminoacylation"/>
    <property type="evidence" value="ECO:0007669"/>
    <property type="project" value="UniProtKB-UniRule"/>
</dbReference>
<dbReference type="CDD" id="cd00769">
    <property type="entry name" value="PheRS_beta_core"/>
    <property type="match status" value="1"/>
</dbReference>
<dbReference type="PANTHER" id="PTHR10947:SF0">
    <property type="entry name" value="PHENYLALANINE--TRNA LIGASE BETA SUBUNIT"/>
    <property type="match status" value="1"/>
</dbReference>
<dbReference type="PROSITE" id="PS51483">
    <property type="entry name" value="B5"/>
    <property type="match status" value="1"/>
</dbReference>
<dbReference type="InterPro" id="IPR020825">
    <property type="entry name" value="Phe-tRNA_synthase-like_B3/B4"/>
</dbReference>
<keyword evidence="7 15" id="KW-0479">Metal-binding</keyword>
<comment type="subcellular location">
    <subcellularLocation>
        <location evidence="1 15">Cytoplasm</location>
    </subcellularLocation>
</comment>
<dbReference type="SUPFAM" id="SSF55681">
    <property type="entry name" value="Class II aaRS and biotin synthetases"/>
    <property type="match status" value="1"/>
</dbReference>
<keyword evidence="6 15" id="KW-0436">Ligase</keyword>
<dbReference type="InterPro" id="IPR009061">
    <property type="entry name" value="DNA-bd_dom_put_sf"/>
</dbReference>
<dbReference type="AlphaFoldDB" id="A0A259TVG6"/>
<evidence type="ECO:0000256" key="8">
    <source>
        <dbReference type="ARBA" id="ARBA00022741"/>
    </source>
</evidence>
<dbReference type="FunCoup" id="A0A259TVG6">
    <property type="interactions" value="456"/>
</dbReference>
<keyword evidence="10 15" id="KW-0460">Magnesium</keyword>
<feature type="binding site" evidence="15">
    <location>
        <position position="504"/>
    </location>
    <ligand>
        <name>Mg(2+)</name>
        <dbReference type="ChEBI" id="CHEBI:18420"/>
        <note>shared with alpha subunit</note>
    </ligand>
</feature>
<dbReference type="CDD" id="cd02796">
    <property type="entry name" value="tRNA_bind_bactPheRS"/>
    <property type="match status" value="1"/>
</dbReference>
<dbReference type="HAMAP" id="MF_00283">
    <property type="entry name" value="Phe_tRNA_synth_beta1"/>
    <property type="match status" value="1"/>
</dbReference>
<evidence type="ECO:0000256" key="12">
    <source>
        <dbReference type="ARBA" id="ARBA00022917"/>
    </source>
</evidence>
<feature type="binding site" evidence="15">
    <location>
        <position position="498"/>
    </location>
    <ligand>
        <name>Mg(2+)</name>
        <dbReference type="ChEBI" id="CHEBI:18420"/>
        <note>shared with alpha subunit</note>
    </ligand>
</feature>
<keyword evidence="12 15" id="KW-0648">Protein biosynthesis</keyword>
<dbReference type="Pfam" id="PF17759">
    <property type="entry name" value="tRNA_synthFbeta"/>
    <property type="match status" value="1"/>
</dbReference>
<evidence type="ECO:0000259" key="18">
    <source>
        <dbReference type="PROSITE" id="PS51447"/>
    </source>
</evidence>
<dbReference type="EC" id="6.1.1.20" evidence="15"/>
<evidence type="ECO:0000259" key="17">
    <source>
        <dbReference type="PROSITE" id="PS50886"/>
    </source>
</evidence>
<keyword evidence="5 16" id="KW-0820">tRNA-binding</keyword>
<dbReference type="Pfam" id="PF01588">
    <property type="entry name" value="tRNA_bind"/>
    <property type="match status" value="1"/>
</dbReference>
<dbReference type="Pfam" id="PF03483">
    <property type="entry name" value="B3_4"/>
    <property type="match status" value="1"/>
</dbReference>
<dbReference type="PROSITE" id="PS50886">
    <property type="entry name" value="TRBD"/>
    <property type="match status" value="1"/>
</dbReference>
<dbReference type="InterPro" id="IPR045060">
    <property type="entry name" value="Phe-tRNA-ligase_IIc_bsu"/>
</dbReference>
<evidence type="ECO:0000256" key="16">
    <source>
        <dbReference type="PROSITE-ProRule" id="PRU00209"/>
    </source>
</evidence>
<keyword evidence="21" id="KW-1185">Reference proteome</keyword>
<comment type="subunit">
    <text evidence="3 15">Tetramer of two alpha and two beta subunits.</text>
</comment>
<dbReference type="Gene3D" id="3.30.930.10">
    <property type="entry name" value="Bira Bifunctional Protein, Domain 2"/>
    <property type="match status" value="1"/>
</dbReference>
<evidence type="ECO:0000313" key="21">
    <source>
        <dbReference type="Proteomes" id="UP000216446"/>
    </source>
</evidence>
<dbReference type="InterPro" id="IPR012340">
    <property type="entry name" value="NA-bd_OB-fold"/>
</dbReference>
<keyword evidence="9 15" id="KW-0067">ATP-binding</keyword>
<dbReference type="GO" id="GO:0004826">
    <property type="term" value="F:phenylalanine-tRNA ligase activity"/>
    <property type="evidence" value="ECO:0007669"/>
    <property type="project" value="UniProtKB-UniRule"/>
</dbReference>
<keyword evidence="4 15" id="KW-0963">Cytoplasm</keyword>
<reference evidence="20 21" key="1">
    <citation type="submission" date="2016-11" db="EMBL/GenBank/DDBJ databases">
        <title>Study of marine rhodopsin-containing bacteria.</title>
        <authorList>
            <person name="Yoshizawa S."/>
            <person name="Kumagai Y."/>
            <person name="Kogure K."/>
        </authorList>
    </citation>
    <scope>NUCLEOTIDE SEQUENCE [LARGE SCALE GENOMIC DNA]</scope>
    <source>
        <strain evidence="20 21">SG-29</strain>
    </source>
</reference>
<evidence type="ECO:0000256" key="6">
    <source>
        <dbReference type="ARBA" id="ARBA00022598"/>
    </source>
</evidence>
<dbReference type="EMBL" id="MQWB01000001">
    <property type="protein sequence ID" value="OZC01574.1"/>
    <property type="molecule type" value="Genomic_DNA"/>
</dbReference>
<dbReference type="GO" id="GO:0009328">
    <property type="term" value="C:phenylalanine-tRNA ligase complex"/>
    <property type="evidence" value="ECO:0007669"/>
    <property type="project" value="TreeGrafter"/>
</dbReference>
<dbReference type="SUPFAM" id="SSF54991">
    <property type="entry name" value="Anticodon-binding domain of PheRS"/>
    <property type="match status" value="1"/>
</dbReference>
<gene>
    <name evidence="15" type="primary">pheT</name>
    <name evidence="20" type="ORF">BSZ36_00375</name>
</gene>
<dbReference type="InterPro" id="IPR041616">
    <property type="entry name" value="PheRS_beta_core"/>
</dbReference>
<dbReference type="FunFam" id="3.50.40.10:FF:000001">
    <property type="entry name" value="Phenylalanine--tRNA ligase beta subunit"/>
    <property type="match status" value="1"/>
</dbReference>
<dbReference type="SMART" id="SM00873">
    <property type="entry name" value="B3_4"/>
    <property type="match status" value="1"/>
</dbReference>
<dbReference type="Gene3D" id="3.30.56.10">
    <property type="match status" value="2"/>
</dbReference>
<dbReference type="NCBIfam" id="NF045760">
    <property type="entry name" value="YtpR"/>
    <property type="match status" value="1"/>
</dbReference>
<dbReference type="Gene3D" id="3.50.40.10">
    <property type="entry name" value="Phenylalanyl-trna Synthetase, Chain B, domain 3"/>
    <property type="match status" value="1"/>
</dbReference>
<comment type="caution">
    <text evidence="20">The sequence shown here is derived from an EMBL/GenBank/DDBJ whole genome shotgun (WGS) entry which is preliminary data.</text>
</comment>
<protein>
    <recommendedName>
        <fullName evidence="15">Phenylalanine--tRNA ligase beta subunit</fullName>
        <ecNumber evidence="15">6.1.1.20</ecNumber>
    </recommendedName>
    <alternativeName>
        <fullName evidence="15">Phenylalanyl-tRNA synthetase beta subunit</fullName>
        <shortName evidence="15">PheRS</shortName>
    </alternativeName>
</protein>
<dbReference type="Gene3D" id="2.40.50.140">
    <property type="entry name" value="Nucleic acid-binding proteins"/>
    <property type="match status" value="1"/>
</dbReference>
<evidence type="ECO:0000256" key="1">
    <source>
        <dbReference type="ARBA" id="ARBA00004496"/>
    </source>
</evidence>
<comment type="cofactor">
    <cofactor evidence="15">
        <name>Mg(2+)</name>
        <dbReference type="ChEBI" id="CHEBI:18420"/>
    </cofactor>
    <text evidence="15">Binds 2 magnesium ions per tetramer.</text>
</comment>
<dbReference type="InterPro" id="IPR005146">
    <property type="entry name" value="B3/B4_tRNA-bd"/>
</dbReference>
<dbReference type="SUPFAM" id="SSF50249">
    <property type="entry name" value="Nucleic acid-binding proteins"/>
    <property type="match status" value="1"/>
</dbReference>
<name>A0A259TVG6_9BACT</name>
<organism evidence="20 21">
    <name type="scientific">Rubricoccus marinus</name>
    <dbReference type="NCBI Taxonomy" id="716817"/>
    <lineage>
        <taxon>Bacteria</taxon>
        <taxon>Pseudomonadati</taxon>
        <taxon>Rhodothermota</taxon>
        <taxon>Rhodothermia</taxon>
        <taxon>Rhodothermales</taxon>
        <taxon>Rubricoccaceae</taxon>
        <taxon>Rubricoccus</taxon>
    </lineage>
</organism>
<accession>A0A259TVG6</accession>
<dbReference type="PROSITE" id="PS51447">
    <property type="entry name" value="FDX_ACB"/>
    <property type="match status" value="1"/>
</dbReference>
<dbReference type="PANTHER" id="PTHR10947">
    <property type="entry name" value="PHENYLALANYL-TRNA SYNTHETASE BETA CHAIN AND LEUCINE-RICH REPEAT-CONTAINING PROTEIN 47"/>
    <property type="match status" value="1"/>
</dbReference>
<dbReference type="GO" id="GO:0000287">
    <property type="term" value="F:magnesium ion binding"/>
    <property type="evidence" value="ECO:0007669"/>
    <property type="project" value="UniProtKB-UniRule"/>
</dbReference>
<evidence type="ECO:0000256" key="3">
    <source>
        <dbReference type="ARBA" id="ARBA00011209"/>
    </source>
</evidence>
<sequence length="850" mass="90273">MYLSLNWLKDYVQPDLSPEALSDLLTMAGLEVDGMEVSGPSLDGVVVGRVLTAEQHPNADRLRVCTVDIGGSPEASGESEPVQIVCGAPNVAAGQMVPVATVGTVLMLPDRETGEPTPVTIKKGKIRGEVSFGMICAEDELGLGDDHDGILVLDTDATPGTPLAEVIALPGDIVYDIALTPNRPDAASHIGVARDVAALTDTVLTLPQVDTPEASGEVNERITVEIEDTDGCARYAAMLVTGVTVAPSPDWLRERLEAIGVRPINNVVDVTNFVLHEMGQPLHAFDLAHIAGDTIRVRASRAGEKVTTLDDVERELPEGTLLICDKERPVAVAGVMGAANSEVSDSTTDVLIESAYFDPARIRSAAKALSMQTDASYRFERGVDPTAQVRAASRAAALIAEVGGGTVASGAIDENPVRFEPTVVTVRPERARMLIGAEIADDEMITLLQAIGFEVAESGADTLQAFADGAFASGHVAEAASDASGAGLRVVVPPFRPDVEREVDVIEEIARLWGYDNVPTPRTAPVALVPTPEAPAERLLAAARTQLAALGFRELFTNSLVPSETAERYAGADWTGQETRTVETLNPISQEIAAMRPSLLHGLVNAAAYNQKRGASDLRLFESGHVYARSTDASQPVEGFAEHTALAFAISGLAQQQRWDAPTRASDFYDLKGVVMAVLSASGVTGIEETPRREPSGLTAYALELSARGQRLGVIARVSDAVAEAADLAAPLFAAELDWDAVARVAARGLTRYEAISRFPTVDRDLALVLDAEQPVGPLAETIRRAGGPLLQDVRLFDLYTGDRIEAGKKSAAFTLVFGADRTLRDKEVDGRVKKIVRTLEHQHGATLRA</sequence>
<feature type="binding site" evidence="15">
    <location>
        <position position="507"/>
    </location>
    <ligand>
        <name>Mg(2+)</name>
        <dbReference type="ChEBI" id="CHEBI:18420"/>
        <note>shared with alpha subunit</note>
    </ligand>
</feature>
<evidence type="ECO:0000256" key="7">
    <source>
        <dbReference type="ARBA" id="ARBA00022723"/>
    </source>
</evidence>
<feature type="binding site" evidence="15">
    <location>
        <position position="508"/>
    </location>
    <ligand>
        <name>Mg(2+)</name>
        <dbReference type="ChEBI" id="CHEBI:18420"/>
        <note>shared with alpha subunit</note>
    </ligand>
</feature>
<keyword evidence="11 16" id="KW-0694">RNA-binding</keyword>
<evidence type="ECO:0000256" key="11">
    <source>
        <dbReference type="ARBA" id="ARBA00022884"/>
    </source>
</evidence>
<keyword evidence="13 15" id="KW-0030">Aminoacyl-tRNA synthetase</keyword>
<dbReference type="SUPFAM" id="SSF56037">
    <property type="entry name" value="PheT/TilS domain"/>
    <property type="match status" value="1"/>
</dbReference>
<dbReference type="RefSeq" id="WP_094545191.1">
    <property type="nucleotide sequence ID" value="NZ_MQWB01000001.1"/>
</dbReference>
<feature type="domain" description="B5" evidence="19">
    <location>
        <begin position="419"/>
        <end position="520"/>
    </location>
</feature>
<evidence type="ECO:0000256" key="14">
    <source>
        <dbReference type="ARBA" id="ARBA00049255"/>
    </source>
</evidence>
<evidence type="ECO:0000256" key="13">
    <source>
        <dbReference type="ARBA" id="ARBA00023146"/>
    </source>
</evidence>
<dbReference type="Proteomes" id="UP000216446">
    <property type="component" value="Unassembled WGS sequence"/>
</dbReference>
<dbReference type="Gene3D" id="3.30.70.380">
    <property type="entry name" value="Ferrodoxin-fold anticodon-binding domain"/>
    <property type="match status" value="1"/>
</dbReference>
<evidence type="ECO:0000256" key="2">
    <source>
        <dbReference type="ARBA" id="ARBA00008653"/>
    </source>
</evidence>
<dbReference type="Pfam" id="PF03147">
    <property type="entry name" value="FDX-ACB"/>
    <property type="match status" value="1"/>
</dbReference>
<dbReference type="InterPro" id="IPR004532">
    <property type="entry name" value="Phe-tRNA-ligase_IIc_bsu_bact"/>
</dbReference>
<dbReference type="SMART" id="SM00896">
    <property type="entry name" value="FDX-ACB"/>
    <property type="match status" value="1"/>
</dbReference>
<dbReference type="InterPro" id="IPR005121">
    <property type="entry name" value="Fdx_antiC-bd"/>
</dbReference>
<feature type="domain" description="FDX-ACB" evidence="18">
    <location>
        <begin position="757"/>
        <end position="849"/>
    </location>
</feature>
<dbReference type="InterPro" id="IPR005147">
    <property type="entry name" value="tRNA_synthase_B5-dom"/>
</dbReference>
<evidence type="ECO:0000256" key="9">
    <source>
        <dbReference type="ARBA" id="ARBA00022840"/>
    </source>
</evidence>
<evidence type="ECO:0000256" key="4">
    <source>
        <dbReference type="ARBA" id="ARBA00022490"/>
    </source>
</evidence>
<evidence type="ECO:0000259" key="19">
    <source>
        <dbReference type="PROSITE" id="PS51483"/>
    </source>
</evidence>
<dbReference type="FunFam" id="3.30.70.380:FF:000001">
    <property type="entry name" value="Phenylalanine--tRNA ligase beta subunit"/>
    <property type="match status" value="1"/>
</dbReference>
<dbReference type="OrthoDB" id="9805455at2"/>
<comment type="similarity">
    <text evidence="2 15">Belongs to the phenylalanyl-tRNA synthetase beta subunit family. Type 1 subfamily.</text>
</comment>
<comment type="catalytic activity">
    <reaction evidence="14 15">
        <text>tRNA(Phe) + L-phenylalanine + ATP = L-phenylalanyl-tRNA(Phe) + AMP + diphosphate + H(+)</text>
        <dbReference type="Rhea" id="RHEA:19413"/>
        <dbReference type="Rhea" id="RHEA-COMP:9668"/>
        <dbReference type="Rhea" id="RHEA-COMP:9699"/>
        <dbReference type="ChEBI" id="CHEBI:15378"/>
        <dbReference type="ChEBI" id="CHEBI:30616"/>
        <dbReference type="ChEBI" id="CHEBI:33019"/>
        <dbReference type="ChEBI" id="CHEBI:58095"/>
        <dbReference type="ChEBI" id="CHEBI:78442"/>
        <dbReference type="ChEBI" id="CHEBI:78531"/>
        <dbReference type="ChEBI" id="CHEBI:456215"/>
        <dbReference type="EC" id="6.1.1.20"/>
    </reaction>
</comment>
<evidence type="ECO:0000256" key="10">
    <source>
        <dbReference type="ARBA" id="ARBA00022842"/>
    </source>
</evidence>
<dbReference type="Pfam" id="PF03484">
    <property type="entry name" value="B5"/>
    <property type="match status" value="1"/>
</dbReference>
<keyword evidence="8 15" id="KW-0547">Nucleotide-binding</keyword>
<evidence type="ECO:0000313" key="20">
    <source>
        <dbReference type="EMBL" id="OZC01574.1"/>
    </source>
</evidence>
<dbReference type="FunFam" id="2.40.50.140:FF:000045">
    <property type="entry name" value="Phenylalanine--tRNA ligase beta subunit"/>
    <property type="match status" value="1"/>
</dbReference>
<dbReference type="SMART" id="SM00874">
    <property type="entry name" value="B5"/>
    <property type="match status" value="1"/>
</dbReference>
<evidence type="ECO:0000256" key="15">
    <source>
        <dbReference type="HAMAP-Rule" id="MF_00283"/>
    </source>
</evidence>